<dbReference type="InterPro" id="IPR017972">
    <property type="entry name" value="Cyt_P450_CS"/>
</dbReference>
<dbReference type="InterPro" id="IPR002397">
    <property type="entry name" value="Cyt_P450_B"/>
</dbReference>
<proteinExistence type="inferred from homology"/>
<evidence type="ECO:0000256" key="2">
    <source>
        <dbReference type="RuleBase" id="RU000461"/>
    </source>
</evidence>
<dbReference type="Proteomes" id="UP001320876">
    <property type="component" value="Unassembled WGS sequence"/>
</dbReference>
<keyword evidence="2" id="KW-0479">Metal-binding</keyword>
<evidence type="ECO:0000256" key="1">
    <source>
        <dbReference type="ARBA" id="ARBA00010617"/>
    </source>
</evidence>
<reference evidence="3 4" key="1">
    <citation type="submission" date="2022-10" db="EMBL/GenBank/DDBJ databases">
        <title>Luteolibacter arcticus strain CCTCC AB 2014275, whole genome shotgun sequencing project.</title>
        <authorList>
            <person name="Zhao G."/>
            <person name="Shen L."/>
        </authorList>
    </citation>
    <scope>NUCLEOTIDE SEQUENCE [LARGE SCALE GENOMIC DNA]</scope>
    <source>
        <strain evidence="3 4">CCTCC AB 2014275</strain>
    </source>
</reference>
<dbReference type="Gene3D" id="1.10.630.10">
    <property type="entry name" value="Cytochrome P450"/>
    <property type="match status" value="1"/>
</dbReference>
<gene>
    <name evidence="3" type="ORF">OKA05_17195</name>
</gene>
<dbReference type="Pfam" id="PF00067">
    <property type="entry name" value="p450"/>
    <property type="match status" value="1"/>
</dbReference>
<dbReference type="InterPro" id="IPR036396">
    <property type="entry name" value="Cyt_P450_sf"/>
</dbReference>
<protein>
    <submittedName>
        <fullName evidence="3">Cytochrome P450</fullName>
    </submittedName>
</protein>
<evidence type="ECO:0000313" key="3">
    <source>
        <dbReference type="EMBL" id="MCW1924305.1"/>
    </source>
</evidence>
<keyword evidence="4" id="KW-1185">Reference proteome</keyword>
<dbReference type="SUPFAM" id="SSF48264">
    <property type="entry name" value="Cytochrome P450"/>
    <property type="match status" value="1"/>
</dbReference>
<keyword evidence="2" id="KW-0560">Oxidoreductase</keyword>
<dbReference type="PANTHER" id="PTHR46696:SF6">
    <property type="entry name" value="P450, PUTATIVE (EUROFUNG)-RELATED"/>
    <property type="match status" value="1"/>
</dbReference>
<dbReference type="PANTHER" id="PTHR46696">
    <property type="entry name" value="P450, PUTATIVE (EUROFUNG)-RELATED"/>
    <property type="match status" value="1"/>
</dbReference>
<comment type="similarity">
    <text evidence="1 2">Belongs to the cytochrome P450 family.</text>
</comment>
<organism evidence="3 4">
    <name type="scientific">Luteolibacter arcticus</name>
    <dbReference type="NCBI Taxonomy" id="1581411"/>
    <lineage>
        <taxon>Bacteria</taxon>
        <taxon>Pseudomonadati</taxon>
        <taxon>Verrucomicrobiota</taxon>
        <taxon>Verrucomicrobiia</taxon>
        <taxon>Verrucomicrobiales</taxon>
        <taxon>Verrucomicrobiaceae</taxon>
        <taxon>Luteolibacter</taxon>
    </lineage>
</organism>
<dbReference type="EMBL" id="JAPDDT010000007">
    <property type="protein sequence ID" value="MCW1924305.1"/>
    <property type="molecule type" value="Genomic_DNA"/>
</dbReference>
<keyword evidence="2" id="KW-0408">Iron</keyword>
<dbReference type="PROSITE" id="PS00086">
    <property type="entry name" value="CYTOCHROME_P450"/>
    <property type="match status" value="1"/>
</dbReference>
<dbReference type="InterPro" id="IPR001128">
    <property type="entry name" value="Cyt_P450"/>
</dbReference>
<keyword evidence="2" id="KW-0349">Heme</keyword>
<dbReference type="PRINTS" id="PR00359">
    <property type="entry name" value="BP450"/>
</dbReference>
<name>A0ABT3GLE6_9BACT</name>
<sequence length="355" mass="40253">MLLRHEDVRLAAKDWQTYSSDAPFRVPVPSEEEVRTMRQLPIETDPPEHADYREIVEPFFQRAKEPAVIAQVEALISGMLDAAIARDTIEVVNEFALPVQSRALTYLLNMPESEADTWIGWGIHVFKVTGGEFKQGNVLEDYLHARFDEAAENPGEDFFSELTRASFRGRPLAREEMMGFANLAFAGGRDTIIHTISCAMAHLATNPEALEFLREDPKRITLASEEFFRVFMPLTHIGRVCPETTVVNDEAVNAGERISLCWASANFDDAAFPAPMEVRLDRKPNPHLSFGFGNHLCLGAPHARLILRALLRLCCERIERIEILSEEERVEREAKFDRTLGYESLRVRMTPRGRA</sequence>
<accession>A0ABT3GLE6</accession>
<dbReference type="RefSeq" id="WP_264488414.1">
    <property type="nucleotide sequence ID" value="NZ_JAPDDT010000007.1"/>
</dbReference>
<keyword evidence="2" id="KW-0503">Monooxygenase</keyword>
<evidence type="ECO:0000313" key="4">
    <source>
        <dbReference type="Proteomes" id="UP001320876"/>
    </source>
</evidence>
<comment type="caution">
    <text evidence="3">The sequence shown here is derived from an EMBL/GenBank/DDBJ whole genome shotgun (WGS) entry which is preliminary data.</text>
</comment>